<organism evidence="1">
    <name type="scientific">Medicago truncatula</name>
    <name type="common">Barrel medic</name>
    <name type="synonym">Medicago tribuloides</name>
    <dbReference type="NCBI Taxonomy" id="3880"/>
    <lineage>
        <taxon>Eukaryota</taxon>
        <taxon>Viridiplantae</taxon>
        <taxon>Streptophyta</taxon>
        <taxon>Embryophyta</taxon>
        <taxon>Tracheophyta</taxon>
        <taxon>Spermatophyta</taxon>
        <taxon>Magnoliopsida</taxon>
        <taxon>eudicotyledons</taxon>
        <taxon>Gunneridae</taxon>
        <taxon>Pentapetalae</taxon>
        <taxon>rosids</taxon>
        <taxon>fabids</taxon>
        <taxon>Fabales</taxon>
        <taxon>Fabaceae</taxon>
        <taxon>Papilionoideae</taxon>
        <taxon>50 kb inversion clade</taxon>
        <taxon>NPAAA clade</taxon>
        <taxon>Hologalegina</taxon>
        <taxon>IRL clade</taxon>
        <taxon>Trifolieae</taxon>
        <taxon>Medicago</taxon>
    </lineage>
</organism>
<gene>
    <name evidence="1" type="ORF">MtrunA17_Chr8g0343161</name>
</gene>
<dbReference type="EMBL" id="PSQE01000008">
    <property type="protein sequence ID" value="RHN39378.1"/>
    <property type="molecule type" value="Genomic_DNA"/>
</dbReference>
<protein>
    <submittedName>
        <fullName evidence="1">Uncharacterized protein</fullName>
    </submittedName>
</protein>
<name>A0A396GFZ4_MEDTR</name>
<dbReference type="Gramene" id="rna45396">
    <property type="protein sequence ID" value="RHN39378.1"/>
    <property type="gene ID" value="gene45396"/>
</dbReference>
<reference evidence="1" key="1">
    <citation type="journal article" date="2018" name="Nat. Plants">
        <title>Whole-genome landscape of Medicago truncatula symbiotic genes.</title>
        <authorList>
            <person name="Pecrix Y."/>
            <person name="Gamas P."/>
            <person name="Carrere S."/>
        </authorList>
    </citation>
    <scope>NUCLEOTIDE SEQUENCE</scope>
    <source>
        <tissue evidence="1">Leaves</tissue>
    </source>
</reference>
<sequence>MCVCIMSESVKKFRIATCKPISFLSFARKCTTNLLEKLQRCFQIHFTEAKR</sequence>
<comment type="caution">
    <text evidence="1">The sequence shown here is derived from an EMBL/GenBank/DDBJ whole genome shotgun (WGS) entry which is preliminary data.</text>
</comment>
<proteinExistence type="predicted"/>
<evidence type="ECO:0000313" key="1">
    <source>
        <dbReference type="EMBL" id="RHN39378.1"/>
    </source>
</evidence>
<accession>A0A396GFZ4</accession>
<dbReference type="Proteomes" id="UP000265566">
    <property type="component" value="Chromosome 8"/>
</dbReference>
<dbReference type="AlphaFoldDB" id="A0A396GFZ4"/>